<name>A0A9X4KH21_9BACL</name>
<sequence>MTEENFLFVTRILNENYRRCTGGDGFDFQIYNWGLAWQHYDNPVHRHSFHEICYVLEGDGEYEDDEITYKLENGSLFASLPGHWHQIRSQTGLKLFFVAFEVVAAAAAPEAKQYEDELLGSPSPVVADPEGVTALLWRALYRHVLKHQADGEPQTNSLCAMLLRSFQGTFGGRTERPQRRRRHPPAPARISSSWLSAIYATISRARWDSRKCPAT</sequence>
<reference evidence="3 4" key="1">
    <citation type="submission" date="2022-10" db="EMBL/GenBank/DDBJ databases">
        <title>Comparative genomic analysis of Cohnella hashimotonis sp. nov., isolated from the International Space Station.</title>
        <authorList>
            <person name="Simpson A."/>
            <person name="Venkateswaran K."/>
        </authorList>
    </citation>
    <scope>NUCLEOTIDE SEQUENCE [LARGE SCALE GENOMIC DNA]</scope>
    <source>
        <strain evidence="3 4">DSM 18997</strain>
    </source>
</reference>
<dbReference type="SUPFAM" id="SSF51215">
    <property type="entry name" value="Regulatory protein AraC"/>
    <property type="match status" value="1"/>
</dbReference>
<proteinExistence type="predicted"/>
<dbReference type="EMBL" id="JAPDHZ010000002">
    <property type="protein sequence ID" value="MDG0789585.1"/>
    <property type="molecule type" value="Genomic_DNA"/>
</dbReference>
<evidence type="ECO:0000313" key="4">
    <source>
        <dbReference type="Proteomes" id="UP001153387"/>
    </source>
</evidence>
<evidence type="ECO:0000256" key="1">
    <source>
        <dbReference type="ARBA" id="ARBA00023125"/>
    </source>
</evidence>
<dbReference type="Pfam" id="PF02311">
    <property type="entry name" value="AraC_binding"/>
    <property type="match status" value="1"/>
</dbReference>
<protein>
    <submittedName>
        <fullName evidence="3">Cupin domain-containing protein</fullName>
    </submittedName>
</protein>
<dbReference type="InterPro" id="IPR003313">
    <property type="entry name" value="AraC-bd"/>
</dbReference>
<comment type="caution">
    <text evidence="3">The sequence shown here is derived from an EMBL/GenBank/DDBJ whole genome shotgun (WGS) entry which is preliminary data.</text>
</comment>
<dbReference type="GO" id="GO:0003677">
    <property type="term" value="F:DNA binding"/>
    <property type="evidence" value="ECO:0007669"/>
    <property type="project" value="UniProtKB-KW"/>
</dbReference>
<dbReference type="GO" id="GO:0006355">
    <property type="term" value="P:regulation of DNA-templated transcription"/>
    <property type="evidence" value="ECO:0007669"/>
    <property type="project" value="InterPro"/>
</dbReference>
<dbReference type="Gene3D" id="2.60.120.10">
    <property type="entry name" value="Jelly Rolls"/>
    <property type="match status" value="1"/>
</dbReference>
<dbReference type="RefSeq" id="WP_277563510.1">
    <property type="nucleotide sequence ID" value="NZ_JAPDHZ010000002.1"/>
</dbReference>
<keyword evidence="4" id="KW-1185">Reference proteome</keyword>
<gene>
    <name evidence="3" type="ORF">OMP38_00980</name>
</gene>
<dbReference type="AlphaFoldDB" id="A0A9X4KH21"/>
<accession>A0A9X4KH21</accession>
<dbReference type="InterPro" id="IPR037923">
    <property type="entry name" value="HTH-like"/>
</dbReference>
<evidence type="ECO:0000313" key="3">
    <source>
        <dbReference type="EMBL" id="MDG0789585.1"/>
    </source>
</evidence>
<feature type="domain" description="AraC-type arabinose-binding/dimerisation" evidence="2">
    <location>
        <begin position="30"/>
        <end position="139"/>
    </location>
</feature>
<dbReference type="InterPro" id="IPR014710">
    <property type="entry name" value="RmlC-like_jellyroll"/>
</dbReference>
<evidence type="ECO:0000259" key="2">
    <source>
        <dbReference type="Pfam" id="PF02311"/>
    </source>
</evidence>
<keyword evidence="1" id="KW-0238">DNA-binding</keyword>
<dbReference type="CDD" id="cd02208">
    <property type="entry name" value="cupin_RmlC-like"/>
    <property type="match status" value="1"/>
</dbReference>
<organism evidence="3 4">
    <name type="scientific">Cohnella ginsengisoli</name>
    <dbReference type="NCBI Taxonomy" id="425004"/>
    <lineage>
        <taxon>Bacteria</taxon>
        <taxon>Bacillati</taxon>
        <taxon>Bacillota</taxon>
        <taxon>Bacilli</taxon>
        <taxon>Bacillales</taxon>
        <taxon>Paenibacillaceae</taxon>
        <taxon>Cohnella</taxon>
    </lineage>
</organism>
<dbReference type="Proteomes" id="UP001153387">
    <property type="component" value="Unassembled WGS sequence"/>
</dbReference>